<evidence type="ECO:0000313" key="5">
    <source>
        <dbReference type="EMBL" id="KGA12427.1"/>
    </source>
</evidence>
<name>A0A094PMW3_9ZZZZ</name>
<dbReference type="PANTHER" id="PTHR42781">
    <property type="entry name" value="SPERMIDINE/PUTRESCINE IMPORT ATP-BINDING PROTEIN POTA"/>
    <property type="match status" value="1"/>
</dbReference>
<dbReference type="AlphaFoldDB" id="A0A094PMW3"/>
<evidence type="ECO:0000256" key="2">
    <source>
        <dbReference type="ARBA" id="ARBA00022741"/>
    </source>
</evidence>
<dbReference type="GO" id="GO:0022857">
    <property type="term" value="F:transmembrane transporter activity"/>
    <property type="evidence" value="ECO:0007669"/>
    <property type="project" value="InterPro"/>
</dbReference>
<proteinExistence type="predicted"/>
<dbReference type="EMBL" id="JNSL01000217">
    <property type="protein sequence ID" value="KGA12427.1"/>
    <property type="molecule type" value="Genomic_DNA"/>
</dbReference>
<dbReference type="GO" id="GO:0005524">
    <property type="term" value="F:ATP binding"/>
    <property type="evidence" value="ECO:0007669"/>
    <property type="project" value="UniProtKB-KW"/>
</dbReference>
<sequence length="325" mass="35586">MSQFEFSNVTKRFGTVEALSRFSLSINEGELISILGPSGCGKTTALRVAAGFELCDEGSLAMNGNVISAVPPHKRNMGMVFQSYSLFPHLTVSENIAFGLSVRKMAKKKRDEEVSHMLDLVRLVDVEDRYPHQLSGGQQQRVALARALAIEPSVLLLDEPLSALDAKVRIEVRNEIRSLQSRTGTTTLFVTHDQEEALSISDRVCVMDKGVIQQVGTPRDVYENPCTNFVATFIGETNNVVINGKEVFVRPEHTRVVQDAEPSSYRGIVREATFTGPTQTVVVELSLDGTFVKAAGTNRTKESWLPGQEVGIVFDQVLKISGASA</sequence>
<dbReference type="FunFam" id="3.40.50.300:FF:000425">
    <property type="entry name" value="Probable ABC transporter, ATP-binding subunit"/>
    <property type="match status" value="1"/>
</dbReference>
<reference evidence="5" key="1">
    <citation type="submission" date="2014-06" db="EMBL/GenBank/DDBJ databases">
        <title>Key roles for freshwater Actinobacteria revealed by deep metagenomic sequencing.</title>
        <authorList>
            <person name="Ghai R."/>
            <person name="Mizuno C.M."/>
            <person name="Picazo A."/>
            <person name="Camacho A."/>
            <person name="Rodriguez-Valera F."/>
        </authorList>
    </citation>
    <scope>NUCLEOTIDE SEQUENCE</scope>
</reference>
<dbReference type="InterPro" id="IPR050093">
    <property type="entry name" value="ABC_SmlMolc_Importer"/>
</dbReference>
<protein>
    <recommendedName>
        <fullName evidence="4">ABC transporter domain-containing protein</fullName>
    </recommendedName>
</protein>
<comment type="caution">
    <text evidence="5">The sequence shown here is derived from an EMBL/GenBank/DDBJ whole genome shotgun (WGS) entry which is preliminary data.</text>
</comment>
<dbReference type="SUPFAM" id="SSF52540">
    <property type="entry name" value="P-loop containing nucleoside triphosphate hydrolases"/>
    <property type="match status" value="1"/>
</dbReference>
<dbReference type="Gene3D" id="3.40.50.300">
    <property type="entry name" value="P-loop containing nucleotide triphosphate hydrolases"/>
    <property type="match status" value="1"/>
</dbReference>
<dbReference type="GO" id="GO:0043190">
    <property type="term" value="C:ATP-binding cassette (ABC) transporter complex"/>
    <property type="evidence" value="ECO:0007669"/>
    <property type="project" value="InterPro"/>
</dbReference>
<gene>
    <name evidence="5" type="ORF">GM51_21615</name>
</gene>
<keyword evidence="3" id="KW-0067">ATP-binding</keyword>
<dbReference type="InterPro" id="IPR003593">
    <property type="entry name" value="AAA+_ATPase"/>
</dbReference>
<keyword evidence="1" id="KW-0813">Transport</keyword>
<dbReference type="Pfam" id="PF00005">
    <property type="entry name" value="ABC_tran"/>
    <property type="match status" value="1"/>
</dbReference>
<dbReference type="GO" id="GO:0016887">
    <property type="term" value="F:ATP hydrolysis activity"/>
    <property type="evidence" value="ECO:0007669"/>
    <property type="project" value="InterPro"/>
</dbReference>
<evidence type="ECO:0000259" key="4">
    <source>
        <dbReference type="PROSITE" id="PS50893"/>
    </source>
</evidence>
<accession>A0A094PMW3</accession>
<feature type="domain" description="ABC transporter" evidence="4">
    <location>
        <begin position="4"/>
        <end position="234"/>
    </location>
</feature>
<evidence type="ECO:0000256" key="3">
    <source>
        <dbReference type="ARBA" id="ARBA00022840"/>
    </source>
</evidence>
<dbReference type="PROSITE" id="PS00211">
    <property type="entry name" value="ABC_TRANSPORTER_1"/>
    <property type="match status" value="1"/>
</dbReference>
<dbReference type="SMART" id="SM00382">
    <property type="entry name" value="AAA"/>
    <property type="match status" value="1"/>
</dbReference>
<dbReference type="InterPro" id="IPR008995">
    <property type="entry name" value="Mo/tungstate-bd_C_term_dom"/>
</dbReference>
<organism evidence="5">
    <name type="scientific">freshwater metagenome</name>
    <dbReference type="NCBI Taxonomy" id="449393"/>
    <lineage>
        <taxon>unclassified sequences</taxon>
        <taxon>metagenomes</taxon>
        <taxon>ecological metagenomes</taxon>
    </lineage>
</organism>
<dbReference type="Pfam" id="PF08402">
    <property type="entry name" value="TOBE_2"/>
    <property type="match status" value="1"/>
</dbReference>
<dbReference type="PANTHER" id="PTHR42781:SF4">
    <property type="entry name" value="SPERMIDINE_PUTRESCINE IMPORT ATP-BINDING PROTEIN POTA"/>
    <property type="match status" value="1"/>
</dbReference>
<dbReference type="PROSITE" id="PS50893">
    <property type="entry name" value="ABC_TRANSPORTER_2"/>
    <property type="match status" value="1"/>
</dbReference>
<dbReference type="InterPro" id="IPR013611">
    <property type="entry name" value="Transp-assoc_OB_typ2"/>
</dbReference>
<dbReference type="InterPro" id="IPR017871">
    <property type="entry name" value="ABC_transporter-like_CS"/>
</dbReference>
<keyword evidence="2" id="KW-0547">Nucleotide-binding</keyword>
<dbReference type="InterPro" id="IPR027417">
    <property type="entry name" value="P-loop_NTPase"/>
</dbReference>
<evidence type="ECO:0000256" key="1">
    <source>
        <dbReference type="ARBA" id="ARBA00022448"/>
    </source>
</evidence>
<dbReference type="SUPFAM" id="SSF50331">
    <property type="entry name" value="MOP-like"/>
    <property type="match status" value="1"/>
</dbReference>
<dbReference type="InterPro" id="IPR003439">
    <property type="entry name" value="ABC_transporter-like_ATP-bd"/>
</dbReference>